<keyword evidence="4 7" id="KW-0276">Fatty acid metabolism</keyword>
<dbReference type="Pfam" id="PF00550">
    <property type="entry name" value="PP-binding"/>
    <property type="match status" value="1"/>
</dbReference>
<dbReference type="InterPro" id="IPR009081">
    <property type="entry name" value="PP-bd_ACP"/>
</dbReference>
<dbReference type="UniPathway" id="UPA00094"/>
<dbReference type="GO" id="GO:0009245">
    <property type="term" value="P:lipid A biosynthetic process"/>
    <property type="evidence" value="ECO:0007669"/>
    <property type="project" value="TreeGrafter"/>
</dbReference>
<evidence type="ECO:0000259" key="10">
    <source>
        <dbReference type="PROSITE" id="PS50075"/>
    </source>
</evidence>
<dbReference type="PANTHER" id="PTHR20863:SF76">
    <property type="entry name" value="CARRIER DOMAIN-CONTAINING PROTEIN"/>
    <property type="match status" value="1"/>
</dbReference>
<organism evidence="11 12">
    <name type="scientific">Clostridium bovifaecis</name>
    <dbReference type="NCBI Taxonomy" id="2184719"/>
    <lineage>
        <taxon>Bacteria</taxon>
        <taxon>Bacillati</taxon>
        <taxon>Bacillota</taxon>
        <taxon>Clostridia</taxon>
        <taxon>Eubacteriales</taxon>
        <taxon>Clostridiaceae</taxon>
        <taxon>Clostridium</taxon>
    </lineage>
</organism>
<feature type="domain" description="Carrier" evidence="10">
    <location>
        <begin position="1"/>
        <end position="75"/>
    </location>
</feature>
<comment type="PTM">
    <text evidence="9">4'-phosphopantetheine is transferred from CoA to a specific serine of apo-ACP by acpS.</text>
</comment>
<comment type="subcellular location">
    <subcellularLocation>
        <location evidence="7">Cytoplasm</location>
    </subcellularLocation>
</comment>
<dbReference type="GO" id="GO:0000036">
    <property type="term" value="F:acyl carrier activity"/>
    <property type="evidence" value="ECO:0007669"/>
    <property type="project" value="UniProtKB-UniRule"/>
</dbReference>
<evidence type="ECO:0000256" key="5">
    <source>
        <dbReference type="ARBA" id="ARBA00023098"/>
    </source>
</evidence>
<comment type="similarity">
    <text evidence="7">Belongs to the acyl carrier protein (ACP) family.</text>
</comment>
<evidence type="ECO:0000256" key="9">
    <source>
        <dbReference type="RuleBase" id="RU003545"/>
    </source>
</evidence>
<keyword evidence="2 7" id="KW-0444">Lipid biosynthesis</keyword>
<dbReference type="HAMAP" id="MF_01217">
    <property type="entry name" value="Acyl_carrier"/>
    <property type="match status" value="1"/>
</dbReference>
<keyword evidence="3 7" id="KW-0597">Phosphoprotein</keyword>
<name>A0A6I6F0A6_9CLOT</name>
<sequence>MVFEKVRKIMASQLGIGEEEIKIEANFQDDLGIDSLDIFEVVMELEDEFDVQIPNEDLENLKTVEDLVKYIESKCE</sequence>
<dbReference type="Proteomes" id="UP000422764">
    <property type="component" value="Chromosome"/>
</dbReference>
<proteinExistence type="inferred from homology"/>
<dbReference type="PANTHER" id="PTHR20863">
    <property type="entry name" value="ACYL CARRIER PROTEIN"/>
    <property type="match status" value="1"/>
</dbReference>
<evidence type="ECO:0000256" key="3">
    <source>
        <dbReference type="ARBA" id="ARBA00022553"/>
    </source>
</evidence>
<evidence type="ECO:0000313" key="12">
    <source>
        <dbReference type="Proteomes" id="UP000422764"/>
    </source>
</evidence>
<evidence type="ECO:0000313" key="11">
    <source>
        <dbReference type="EMBL" id="QGU96666.1"/>
    </source>
</evidence>
<evidence type="ECO:0000256" key="1">
    <source>
        <dbReference type="ARBA" id="ARBA00022450"/>
    </source>
</evidence>
<keyword evidence="5 7" id="KW-0443">Lipid metabolism</keyword>
<dbReference type="NCBIfam" id="NF002148">
    <property type="entry name" value="PRK00982.1-2"/>
    <property type="match status" value="1"/>
</dbReference>
<accession>A0A6I6F0A6</accession>
<dbReference type="GO" id="GO:0000035">
    <property type="term" value="F:acyl binding"/>
    <property type="evidence" value="ECO:0007669"/>
    <property type="project" value="TreeGrafter"/>
</dbReference>
<dbReference type="InterPro" id="IPR036736">
    <property type="entry name" value="ACP-like_sf"/>
</dbReference>
<evidence type="ECO:0000256" key="6">
    <source>
        <dbReference type="ARBA" id="ARBA00023160"/>
    </source>
</evidence>
<protein>
    <recommendedName>
        <fullName evidence="7 8">Acyl carrier protein</fullName>
        <shortName evidence="7">ACP</shortName>
    </recommendedName>
</protein>
<dbReference type="NCBIfam" id="TIGR00517">
    <property type="entry name" value="acyl_carrier"/>
    <property type="match status" value="1"/>
</dbReference>
<comment type="function">
    <text evidence="7 9">Carrier of the growing fatty acid chain in fatty acid biosynthesis.</text>
</comment>
<dbReference type="EMBL" id="CP046522">
    <property type="protein sequence ID" value="QGU96666.1"/>
    <property type="molecule type" value="Genomic_DNA"/>
</dbReference>
<dbReference type="GO" id="GO:0005829">
    <property type="term" value="C:cytosol"/>
    <property type="evidence" value="ECO:0007669"/>
    <property type="project" value="TreeGrafter"/>
</dbReference>
<feature type="modified residue" description="O-(pantetheine 4'-phosphoryl)serine" evidence="7">
    <location>
        <position position="35"/>
    </location>
</feature>
<evidence type="ECO:0000256" key="7">
    <source>
        <dbReference type="HAMAP-Rule" id="MF_01217"/>
    </source>
</evidence>
<keyword evidence="12" id="KW-1185">Reference proteome</keyword>
<dbReference type="Gene3D" id="1.10.1200.10">
    <property type="entry name" value="ACP-like"/>
    <property type="match status" value="1"/>
</dbReference>
<dbReference type="NCBIfam" id="NF002150">
    <property type="entry name" value="PRK00982.1-4"/>
    <property type="match status" value="1"/>
</dbReference>
<comment type="pathway">
    <text evidence="7 9">Lipid metabolism; fatty acid biosynthesis.</text>
</comment>
<comment type="PTM">
    <text evidence="7">4'-phosphopantetheine is transferred from CoA to a specific serine of apo-ACP by AcpS. This modification is essential for activity because fatty acids are bound in thioester linkage to the sulfhydryl of the prosthetic group.</text>
</comment>
<evidence type="ECO:0000256" key="8">
    <source>
        <dbReference type="NCBIfam" id="TIGR00517"/>
    </source>
</evidence>
<dbReference type="InterPro" id="IPR003231">
    <property type="entry name" value="ACP"/>
</dbReference>
<evidence type="ECO:0000256" key="2">
    <source>
        <dbReference type="ARBA" id="ARBA00022516"/>
    </source>
</evidence>
<evidence type="ECO:0000256" key="4">
    <source>
        <dbReference type="ARBA" id="ARBA00022832"/>
    </source>
</evidence>
<dbReference type="AlphaFoldDB" id="A0A6I6F0A6"/>
<keyword evidence="7" id="KW-0963">Cytoplasm</keyword>
<reference evidence="11 12" key="1">
    <citation type="submission" date="2019-12" db="EMBL/GenBank/DDBJ databases">
        <title>Genome sequenceing of Clostridium bovifaecis.</title>
        <authorList>
            <person name="Yao Y."/>
        </authorList>
    </citation>
    <scope>NUCLEOTIDE SEQUENCE [LARGE SCALE GENOMIC DNA]</scope>
    <source>
        <strain evidence="11 12">BXX</strain>
    </source>
</reference>
<dbReference type="PROSITE" id="PS50075">
    <property type="entry name" value="CARRIER"/>
    <property type="match status" value="1"/>
</dbReference>
<keyword evidence="1 7" id="KW-0596">Phosphopantetheine</keyword>
<gene>
    <name evidence="7 11" type="primary">acpP</name>
    <name evidence="11" type="ORF">GOM49_17610</name>
</gene>
<keyword evidence="6 7" id="KW-0275">Fatty acid biosynthesis</keyword>
<dbReference type="SUPFAM" id="SSF47336">
    <property type="entry name" value="ACP-like"/>
    <property type="match status" value="1"/>
</dbReference>
<dbReference type="GO" id="GO:0016020">
    <property type="term" value="C:membrane"/>
    <property type="evidence" value="ECO:0007669"/>
    <property type="project" value="GOC"/>
</dbReference>